<dbReference type="Proteomes" id="UP000243688">
    <property type="component" value="Unassembled WGS sequence"/>
</dbReference>
<proteinExistence type="predicted"/>
<comment type="caution">
    <text evidence="1">The sequence shown here is derived from an EMBL/GenBank/DDBJ whole genome shotgun (WGS) entry which is preliminary data.</text>
</comment>
<sequence length="124" mass="14431">MLRLGQKVIIVADTFEQNLPIGEYGYIIAYDRNADTAFDYVVRVPKYNKQVLVPAQDIELEETLLAREAERIEREALIDYALATRNEELFRKVMSEAGREPLVDKAKVQSREDFIRQINLKAWI</sequence>
<name>A0A2A6E409_9BACL</name>
<dbReference type="EMBL" id="MOXJ01000002">
    <property type="protein sequence ID" value="PDO11556.1"/>
    <property type="molecule type" value="Genomic_DNA"/>
</dbReference>
<accession>A0A2A6E409</accession>
<evidence type="ECO:0000313" key="1">
    <source>
        <dbReference type="EMBL" id="PDO11556.1"/>
    </source>
</evidence>
<evidence type="ECO:0000313" key="2">
    <source>
        <dbReference type="Proteomes" id="UP000243688"/>
    </source>
</evidence>
<organism evidence="1 2">
    <name type="scientific">Candidatus Reconcilbacillus cellulovorans</name>
    <dbReference type="NCBI Taxonomy" id="1906605"/>
    <lineage>
        <taxon>Bacteria</taxon>
        <taxon>Bacillati</taxon>
        <taxon>Bacillota</taxon>
        <taxon>Bacilli</taxon>
        <taxon>Bacillales</taxon>
        <taxon>Paenibacillaceae</taxon>
        <taxon>Candidatus Reconcilbacillus</taxon>
    </lineage>
</organism>
<dbReference type="AlphaFoldDB" id="A0A2A6E409"/>
<gene>
    <name evidence="1" type="ORF">BLM47_01895</name>
</gene>
<reference evidence="1 2" key="1">
    <citation type="submission" date="2016-12" db="EMBL/GenBank/DDBJ databases">
        <title>Candidatus Reconcilibacillus cellulovorans genome.</title>
        <authorList>
            <person name="Kolinko S."/>
            <person name="Wu Y.-W."/>
            <person name="Tachea F."/>
            <person name="Denzel E."/>
            <person name="Hiras J."/>
            <person name="Baecker N."/>
            <person name="Chan L.J."/>
            <person name="Eichorst S.A."/>
            <person name="Frey D."/>
            <person name="Adams P.D."/>
            <person name="Pray T."/>
            <person name="Tanjore D."/>
            <person name="Petzold C.J."/>
            <person name="Gladden J.M."/>
            <person name="Simmons B.A."/>
            <person name="Singer S.W."/>
        </authorList>
    </citation>
    <scope>NUCLEOTIDE SEQUENCE [LARGE SCALE GENOMIC DNA]</scope>
    <source>
        <strain evidence="1">JTherm</strain>
    </source>
</reference>
<protein>
    <submittedName>
        <fullName evidence="1">ATPase</fullName>
    </submittedName>
</protein>